<sequence length="100" mass="11116">MHRFVLGETTCHHLSKSPMQRLIQRDAAVAPARATFSDKCCPPLKDRWTATITFTRVEARINSRLSGFGENLGNSLSPAANSGPRTTHPCNFLRELICFS</sequence>
<proteinExistence type="predicted"/>
<dbReference type="AlphaFoldDB" id="A0A4Y2BH98"/>
<organism evidence="1 2">
    <name type="scientific">Araneus ventricosus</name>
    <name type="common">Orbweaver spider</name>
    <name type="synonym">Epeira ventricosa</name>
    <dbReference type="NCBI Taxonomy" id="182803"/>
    <lineage>
        <taxon>Eukaryota</taxon>
        <taxon>Metazoa</taxon>
        <taxon>Ecdysozoa</taxon>
        <taxon>Arthropoda</taxon>
        <taxon>Chelicerata</taxon>
        <taxon>Arachnida</taxon>
        <taxon>Araneae</taxon>
        <taxon>Araneomorphae</taxon>
        <taxon>Entelegynae</taxon>
        <taxon>Araneoidea</taxon>
        <taxon>Araneidae</taxon>
        <taxon>Araneus</taxon>
    </lineage>
</organism>
<dbReference type="EMBL" id="BGPR01000074">
    <property type="protein sequence ID" value="GBL90775.1"/>
    <property type="molecule type" value="Genomic_DNA"/>
</dbReference>
<evidence type="ECO:0000313" key="1">
    <source>
        <dbReference type="EMBL" id="GBL90775.1"/>
    </source>
</evidence>
<evidence type="ECO:0000313" key="2">
    <source>
        <dbReference type="Proteomes" id="UP000499080"/>
    </source>
</evidence>
<keyword evidence="2" id="KW-1185">Reference proteome</keyword>
<accession>A0A4Y2BH98</accession>
<reference evidence="1 2" key="1">
    <citation type="journal article" date="2019" name="Sci. Rep.">
        <title>Orb-weaving spider Araneus ventricosus genome elucidates the spidroin gene catalogue.</title>
        <authorList>
            <person name="Kono N."/>
            <person name="Nakamura H."/>
            <person name="Ohtoshi R."/>
            <person name="Moran D.A.P."/>
            <person name="Shinohara A."/>
            <person name="Yoshida Y."/>
            <person name="Fujiwara M."/>
            <person name="Mori M."/>
            <person name="Tomita M."/>
            <person name="Arakawa K."/>
        </authorList>
    </citation>
    <scope>NUCLEOTIDE SEQUENCE [LARGE SCALE GENOMIC DNA]</scope>
</reference>
<dbReference type="Proteomes" id="UP000499080">
    <property type="component" value="Unassembled WGS sequence"/>
</dbReference>
<protein>
    <submittedName>
        <fullName evidence="1">Uncharacterized protein</fullName>
    </submittedName>
</protein>
<comment type="caution">
    <text evidence="1">The sequence shown here is derived from an EMBL/GenBank/DDBJ whole genome shotgun (WGS) entry which is preliminary data.</text>
</comment>
<gene>
    <name evidence="1" type="ORF">AVEN_215516_1</name>
</gene>
<name>A0A4Y2BH98_ARAVE</name>